<dbReference type="AlphaFoldDB" id="A0A9W5WVB2"/>
<feature type="transmembrane region" description="Helical" evidence="1">
    <location>
        <begin position="35"/>
        <end position="57"/>
    </location>
</feature>
<feature type="transmembrane region" description="Helical" evidence="1">
    <location>
        <begin position="163"/>
        <end position="182"/>
    </location>
</feature>
<keyword evidence="1" id="KW-1133">Transmembrane helix</keyword>
<evidence type="ECO:0000256" key="1">
    <source>
        <dbReference type="SAM" id="Phobius"/>
    </source>
</evidence>
<protein>
    <submittedName>
        <fullName evidence="2">Integral membrane protein protein, putative</fullName>
    </submittedName>
</protein>
<keyword evidence="1" id="KW-0472">Membrane</keyword>
<accession>A0A9W5WVB2</accession>
<dbReference type="EMBL" id="BLIY01000017">
    <property type="protein sequence ID" value="GFE54689.1"/>
    <property type="molecule type" value="Genomic_DNA"/>
</dbReference>
<dbReference type="OrthoDB" id="364817at2759"/>
<keyword evidence="3" id="KW-1185">Reference proteome</keyword>
<dbReference type="Proteomes" id="UP001057455">
    <property type="component" value="Unassembled WGS sequence"/>
</dbReference>
<feature type="transmembrane region" description="Helical" evidence="1">
    <location>
        <begin position="69"/>
        <end position="88"/>
    </location>
</feature>
<evidence type="ECO:0000313" key="3">
    <source>
        <dbReference type="Proteomes" id="UP001057455"/>
    </source>
</evidence>
<comment type="caution">
    <text evidence="2">The sequence shown here is derived from an EMBL/GenBank/DDBJ whole genome shotgun (WGS) entry which is preliminary data.</text>
</comment>
<feature type="transmembrane region" description="Helical" evidence="1">
    <location>
        <begin position="123"/>
        <end position="142"/>
    </location>
</feature>
<sequence>MWTIVIIFDRIGPPKPVYNSAFQAEPTLDEALPKAAPFFVLLWGGWGAMFFVYPGIAPFSLLRPKDCQGILYTAMYIQAFIGASMFPLKKWGKLDQLWEGPSTTTLLPLSKIGLQDIKLSKKLYYLFLVLFVPYLMIALSFINAMHYPAGFIGRALYMKKPPVYILTCIYYTSGCLMMNVAWNAVYANMTGDKGHNDDARKLIMTILGVGLLVTLVFSKLISEGYLRAFRAAKIAVESGLPWPTAKMGPISAFFYWIGRGFSGGFRVFLDMFATDVRKKLLV</sequence>
<organism evidence="2 3">
    <name type="scientific">Babesia ovis</name>
    <dbReference type="NCBI Taxonomy" id="5869"/>
    <lineage>
        <taxon>Eukaryota</taxon>
        <taxon>Sar</taxon>
        <taxon>Alveolata</taxon>
        <taxon>Apicomplexa</taxon>
        <taxon>Aconoidasida</taxon>
        <taxon>Piroplasmida</taxon>
        <taxon>Babesiidae</taxon>
        <taxon>Babesia</taxon>
    </lineage>
</organism>
<evidence type="ECO:0000313" key="2">
    <source>
        <dbReference type="EMBL" id="GFE54689.1"/>
    </source>
</evidence>
<proteinExistence type="predicted"/>
<feature type="transmembrane region" description="Helical" evidence="1">
    <location>
        <begin position="202"/>
        <end position="221"/>
    </location>
</feature>
<name>A0A9W5WVB2_BABOV</name>
<keyword evidence="1" id="KW-0812">Transmembrane</keyword>
<gene>
    <name evidence="2" type="ORF">BaOVIS_020930</name>
</gene>
<reference evidence="2" key="1">
    <citation type="submission" date="2019-12" db="EMBL/GenBank/DDBJ databases">
        <title>Genome sequence of Babesia ovis.</title>
        <authorList>
            <person name="Yamagishi J."/>
            <person name="Sevinc F."/>
            <person name="Xuan X."/>
        </authorList>
    </citation>
    <scope>NUCLEOTIDE SEQUENCE</scope>
    <source>
        <strain evidence="2">Selcuk</strain>
    </source>
</reference>